<protein>
    <submittedName>
        <fullName evidence="1">Uncharacterized protein</fullName>
    </submittedName>
</protein>
<gene>
    <name evidence="1" type="ORF">NQ176_g1732</name>
</gene>
<comment type="caution">
    <text evidence="1">The sequence shown here is derived from an EMBL/GenBank/DDBJ whole genome shotgun (WGS) entry which is preliminary data.</text>
</comment>
<reference evidence="1" key="1">
    <citation type="submission" date="2022-08" db="EMBL/GenBank/DDBJ databases">
        <title>Genome Sequence of Lecanicillium fungicola.</title>
        <authorList>
            <person name="Buettner E."/>
        </authorList>
    </citation>
    <scope>NUCLEOTIDE SEQUENCE</scope>
    <source>
        <strain evidence="1">Babe33</strain>
    </source>
</reference>
<dbReference type="EMBL" id="JANJQO010000104">
    <property type="protein sequence ID" value="KAJ2981913.1"/>
    <property type="molecule type" value="Genomic_DNA"/>
</dbReference>
<keyword evidence="2" id="KW-1185">Reference proteome</keyword>
<name>A0ACC1NS20_9HYPO</name>
<proteinExistence type="predicted"/>
<dbReference type="Proteomes" id="UP001143910">
    <property type="component" value="Unassembled WGS sequence"/>
</dbReference>
<evidence type="ECO:0000313" key="2">
    <source>
        <dbReference type="Proteomes" id="UP001143910"/>
    </source>
</evidence>
<evidence type="ECO:0000313" key="1">
    <source>
        <dbReference type="EMBL" id="KAJ2981913.1"/>
    </source>
</evidence>
<accession>A0ACC1NS20</accession>
<sequence length="474" mass="50166">MATAGDSSANELNRGVAAFSPRSSSNTFTEDGTQKQADMASVDNGTKKQSDVEKNATAAEPTAPAAPSAGAPSPPPNGGLIAWLQVAAGFMLFFNTWGMINTFAVFQTYYESGVLFKESSSNISWIGSIQCFLLQFAGLIAGPVYDRGHLRLLLLTGSFLIVFGFMMLSLCTEFWQVVLAQAFCIGIGAGLLFTPTVSLLPTYFTTRMGLAIGIASSGSSLGGVIYPIALSRLIPEVGFPWAVRTIGFIALAAFALPLMVMRVRVLAPKPRALIDWSAFRDPPFMVFTLGLLIVFIGNAVLIFYISFYPENRGFTNTSLAFYMVAIFNAASVLGRIAPNALSDRIGVFNTMAPITMALGISVLCMLAVRNKAGIIVEGIVTGFLSGVVVALPPVCFRMLTENKSMIGTRVGQGFAMAGFGLLIGGPSGGAILGRSYPLEWTSLWVYGGVAGIVGGLVILAVRVMKAGFAVKVKV</sequence>
<organism evidence="1 2">
    <name type="scientific">Zarea fungicola</name>
    <dbReference type="NCBI Taxonomy" id="93591"/>
    <lineage>
        <taxon>Eukaryota</taxon>
        <taxon>Fungi</taxon>
        <taxon>Dikarya</taxon>
        <taxon>Ascomycota</taxon>
        <taxon>Pezizomycotina</taxon>
        <taxon>Sordariomycetes</taxon>
        <taxon>Hypocreomycetidae</taxon>
        <taxon>Hypocreales</taxon>
        <taxon>Cordycipitaceae</taxon>
        <taxon>Zarea</taxon>
    </lineage>
</organism>